<dbReference type="Proteomes" id="UP000239549">
    <property type="component" value="Unassembled WGS sequence"/>
</dbReference>
<dbReference type="Gene3D" id="3.40.50.1980">
    <property type="entry name" value="Nitrogenase molybdenum iron protein domain"/>
    <property type="match status" value="2"/>
</dbReference>
<dbReference type="PANTHER" id="PTHR30535:SF34">
    <property type="entry name" value="MOLYBDATE-BINDING PROTEIN MOLA"/>
    <property type="match status" value="1"/>
</dbReference>
<feature type="domain" description="Fe/B12 periplasmic-binding" evidence="3">
    <location>
        <begin position="80"/>
        <end position="343"/>
    </location>
</feature>
<accession>A0A2L2XG00</accession>
<dbReference type="InterPro" id="IPR002491">
    <property type="entry name" value="ABC_transptr_periplasmic_BD"/>
</dbReference>
<proteinExistence type="inferred from homology"/>
<dbReference type="SUPFAM" id="SSF53807">
    <property type="entry name" value="Helical backbone' metal receptor"/>
    <property type="match status" value="1"/>
</dbReference>
<dbReference type="CDD" id="cd01142">
    <property type="entry name" value="TroA_e"/>
    <property type="match status" value="1"/>
</dbReference>
<feature type="region of interest" description="Disordered" evidence="2">
    <location>
        <begin position="1"/>
        <end position="21"/>
    </location>
</feature>
<reference evidence="5" key="1">
    <citation type="submission" date="2018-02" db="EMBL/GenBank/DDBJ databases">
        <title>Genome sequence of Desulfocucumis palustris strain NAW-5.</title>
        <authorList>
            <person name="Watanabe M."/>
            <person name="Kojima H."/>
            <person name="Fukui M."/>
        </authorList>
    </citation>
    <scope>NUCLEOTIDE SEQUENCE [LARGE SCALE GENOMIC DNA]</scope>
    <source>
        <strain evidence="5">NAW-5</strain>
    </source>
</reference>
<name>A0A2L2XG00_9FIRM</name>
<protein>
    <submittedName>
        <fullName evidence="4">Vitamin B12 ABC transporter B12-binding component BtuF</fullName>
    </submittedName>
</protein>
<comment type="caution">
    <text evidence="4">The sequence shown here is derived from an EMBL/GenBank/DDBJ whole genome shotgun (WGS) entry which is preliminary data.</text>
</comment>
<comment type="similarity">
    <text evidence="1">Belongs to the bacterial solute-binding protein 8 family.</text>
</comment>
<evidence type="ECO:0000259" key="3">
    <source>
        <dbReference type="PROSITE" id="PS50983"/>
    </source>
</evidence>
<dbReference type="PANTHER" id="PTHR30535">
    <property type="entry name" value="VITAMIN B12-BINDING PROTEIN"/>
    <property type="match status" value="1"/>
</dbReference>
<dbReference type="Gene3D" id="1.20.58.2180">
    <property type="match status" value="1"/>
</dbReference>
<dbReference type="EMBL" id="BFAV01000157">
    <property type="protein sequence ID" value="GBF35178.1"/>
    <property type="molecule type" value="Genomic_DNA"/>
</dbReference>
<evidence type="ECO:0000256" key="1">
    <source>
        <dbReference type="ARBA" id="ARBA00008814"/>
    </source>
</evidence>
<dbReference type="InterPro" id="IPR050902">
    <property type="entry name" value="ABC_Transporter_SBP"/>
</dbReference>
<evidence type="ECO:0000313" key="4">
    <source>
        <dbReference type="EMBL" id="GBF35178.1"/>
    </source>
</evidence>
<evidence type="ECO:0000256" key="2">
    <source>
        <dbReference type="SAM" id="MobiDB-lite"/>
    </source>
</evidence>
<evidence type="ECO:0000313" key="5">
    <source>
        <dbReference type="Proteomes" id="UP000239549"/>
    </source>
</evidence>
<dbReference type="AlphaFoldDB" id="A0A2L2XG00"/>
<dbReference type="Pfam" id="PF01497">
    <property type="entry name" value="Peripla_BP_2"/>
    <property type="match status" value="1"/>
</dbReference>
<sequence length="381" mass="41712">MPVPSGGIGLSSQGQKQDSNGEKNMNRYIKYYLAAAVIMACLLIQAGCGTQTAVKTAPAEKTVVDMSGKTVKVPAEVNKIVVTCYGGATNEIVVLGAADKIVGQPSQENFPHLLKFEPQFKNIPDAGSFDNISVEEIIRLKPDVVIASVTSPKGNKKLEDAGIPVVTVLTGRATIDGLKKEFKMMGEVLNKENEANTLIGFWDSRLKMLKDEAAGLTADKQKKVYYMLGIPLRTDGSAWGQDFITTAGGINVARGVDNANQVSAEQVLQWNPDVIIMSSNIGPTKNHFIMADELKNNAQMTNINAVKNNQLYQCPIGAFWWDRPSPESILGIMWLARTLYPDTFANINLARETGEFFKTFYHYSLTDQEFKAFFNPQSAGE</sequence>
<organism evidence="4 5">
    <name type="scientific">Desulfocucumis palustris</name>
    <dbReference type="NCBI Taxonomy" id="1898651"/>
    <lineage>
        <taxon>Bacteria</taxon>
        <taxon>Bacillati</taxon>
        <taxon>Bacillota</taxon>
        <taxon>Clostridia</taxon>
        <taxon>Eubacteriales</taxon>
        <taxon>Desulfocucumaceae</taxon>
        <taxon>Desulfocucumis</taxon>
    </lineage>
</organism>
<dbReference type="PROSITE" id="PS50983">
    <property type="entry name" value="FE_B12_PBP"/>
    <property type="match status" value="1"/>
</dbReference>
<keyword evidence="5" id="KW-1185">Reference proteome</keyword>
<gene>
    <name evidence="4" type="ORF">DCCM_4301</name>
</gene>